<proteinExistence type="predicted"/>
<dbReference type="InterPro" id="IPR013783">
    <property type="entry name" value="Ig-like_fold"/>
</dbReference>
<dbReference type="InterPro" id="IPR036116">
    <property type="entry name" value="FN3_sf"/>
</dbReference>
<accession>A0A665VCC8</accession>
<dbReference type="Ensembl" id="ENSENLT00000029784.1">
    <property type="protein sequence ID" value="ENSENLP00000028917.1"/>
    <property type="gene ID" value="ENSENLG00000012922.1"/>
</dbReference>
<organism evidence="1 2">
    <name type="scientific">Echeneis naucrates</name>
    <name type="common">Live sharksucker</name>
    <dbReference type="NCBI Taxonomy" id="173247"/>
    <lineage>
        <taxon>Eukaryota</taxon>
        <taxon>Metazoa</taxon>
        <taxon>Chordata</taxon>
        <taxon>Craniata</taxon>
        <taxon>Vertebrata</taxon>
        <taxon>Euteleostomi</taxon>
        <taxon>Actinopterygii</taxon>
        <taxon>Neopterygii</taxon>
        <taxon>Teleostei</taxon>
        <taxon>Neoteleostei</taxon>
        <taxon>Acanthomorphata</taxon>
        <taxon>Carangaria</taxon>
        <taxon>Carangiformes</taxon>
        <taxon>Echeneidae</taxon>
        <taxon>Echeneis</taxon>
    </lineage>
</organism>
<reference evidence="1" key="3">
    <citation type="submission" date="2025-09" db="UniProtKB">
        <authorList>
            <consortium name="Ensembl"/>
        </authorList>
    </citation>
    <scope>IDENTIFICATION</scope>
</reference>
<protein>
    <recommendedName>
        <fullName evidence="3">Fibronectin type-III domain-containing protein</fullName>
    </recommendedName>
</protein>
<reference evidence="1" key="2">
    <citation type="submission" date="2025-08" db="UniProtKB">
        <authorList>
            <consortium name="Ensembl"/>
        </authorList>
    </citation>
    <scope>IDENTIFICATION</scope>
</reference>
<evidence type="ECO:0000313" key="1">
    <source>
        <dbReference type="Ensembl" id="ENSENLP00000028917.1"/>
    </source>
</evidence>
<dbReference type="PANTHER" id="PTHR47135">
    <property type="entry name" value="FIBRONECTIN TYPE III DOMAIN-CONTAINING PROTEIN 7"/>
    <property type="match status" value="1"/>
</dbReference>
<dbReference type="CDD" id="cd00063">
    <property type="entry name" value="FN3"/>
    <property type="match status" value="1"/>
</dbReference>
<dbReference type="Gene3D" id="2.60.40.10">
    <property type="entry name" value="Immunoglobulins"/>
    <property type="match status" value="1"/>
</dbReference>
<dbReference type="AlphaFoldDB" id="A0A665VCC8"/>
<dbReference type="InterPro" id="IPR003961">
    <property type="entry name" value="FN3_dom"/>
</dbReference>
<dbReference type="PANTHER" id="PTHR47135:SF3">
    <property type="entry name" value="FIBRONECTIN TYPE-III DOMAIN-CONTAINING PROTEIN"/>
    <property type="match status" value="1"/>
</dbReference>
<evidence type="ECO:0000313" key="2">
    <source>
        <dbReference type="Proteomes" id="UP000472264"/>
    </source>
</evidence>
<keyword evidence="2" id="KW-1185">Reference proteome</keyword>
<dbReference type="SUPFAM" id="SSF49265">
    <property type="entry name" value="Fibronectin type III"/>
    <property type="match status" value="1"/>
</dbReference>
<sequence length="113" mass="12415">KFGYSKKCFFSLNGPCALTSVSAVTQCNSDTILVEWEMTMDSPLYLVTAEGHDQTLISCNSSSYSCELQDIRCGMQYSIIVSASSDKCSSLRSPPKKIKTGTFLQTHYISCSL</sequence>
<reference evidence="1" key="1">
    <citation type="submission" date="2021-04" db="EMBL/GenBank/DDBJ databases">
        <authorList>
            <consortium name="Wellcome Sanger Institute Data Sharing"/>
        </authorList>
    </citation>
    <scope>NUCLEOTIDE SEQUENCE [LARGE SCALE GENOMIC DNA]</scope>
</reference>
<dbReference type="Proteomes" id="UP000472264">
    <property type="component" value="Chromosome 4"/>
</dbReference>
<evidence type="ECO:0008006" key="3">
    <source>
        <dbReference type="Google" id="ProtNLM"/>
    </source>
</evidence>
<dbReference type="OMA" id="QTHYISC"/>
<name>A0A665VCC8_ECHNA</name>
<dbReference type="InParanoid" id="A0A665VCC8"/>